<accession>A0A9Q3CKF1</accession>
<reference evidence="1" key="1">
    <citation type="submission" date="2021-03" db="EMBL/GenBank/DDBJ databases">
        <title>Draft genome sequence of rust myrtle Austropuccinia psidii MF-1, a brazilian biotype.</title>
        <authorList>
            <person name="Quecine M.C."/>
            <person name="Pachon D.M.R."/>
            <person name="Bonatelli M.L."/>
            <person name="Correr F.H."/>
            <person name="Franceschini L.M."/>
            <person name="Leite T.F."/>
            <person name="Margarido G.R.A."/>
            <person name="Almeida C.A."/>
            <person name="Ferrarezi J.A."/>
            <person name="Labate C.A."/>
        </authorList>
    </citation>
    <scope>NUCLEOTIDE SEQUENCE</scope>
    <source>
        <strain evidence="1">MF-1</strain>
    </source>
</reference>
<gene>
    <name evidence="1" type="ORF">O181_025047</name>
</gene>
<protein>
    <submittedName>
        <fullName evidence="1">Uncharacterized protein</fullName>
    </submittedName>
</protein>
<sequence>MSPSWSYISHNRSLQGTPKGWNPCIPMERKPQQFLVVSLRPPLVFNRKQTNDIGNRPIVTMLSDRPQQREPLLKRLLNQLKDQLILESCRLHSTMDSILSKPQGMALRHLVLQKYQPESQAGANWPPLVLYSHLAISCRHWPPGPIFTPPTPRPSSLFLGPRGFWATPFH</sequence>
<dbReference type="EMBL" id="AVOT02008111">
    <property type="protein sequence ID" value="MBW0485332.1"/>
    <property type="molecule type" value="Genomic_DNA"/>
</dbReference>
<keyword evidence="2" id="KW-1185">Reference proteome</keyword>
<name>A0A9Q3CKF1_9BASI</name>
<dbReference type="AlphaFoldDB" id="A0A9Q3CKF1"/>
<proteinExistence type="predicted"/>
<organism evidence="1 2">
    <name type="scientific">Austropuccinia psidii MF-1</name>
    <dbReference type="NCBI Taxonomy" id="1389203"/>
    <lineage>
        <taxon>Eukaryota</taxon>
        <taxon>Fungi</taxon>
        <taxon>Dikarya</taxon>
        <taxon>Basidiomycota</taxon>
        <taxon>Pucciniomycotina</taxon>
        <taxon>Pucciniomycetes</taxon>
        <taxon>Pucciniales</taxon>
        <taxon>Sphaerophragmiaceae</taxon>
        <taxon>Austropuccinia</taxon>
    </lineage>
</organism>
<comment type="caution">
    <text evidence="1">The sequence shown here is derived from an EMBL/GenBank/DDBJ whole genome shotgun (WGS) entry which is preliminary data.</text>
</comment>
<evidence type="ECO:0000313" key="2">
    <source>
        <dbReference type="Proteomes" id="UP000765509"/>
    </source>
</evidence>
<dbReference type="Proteomes" id="UP000765509">
    <property type="component" value="Unassembled WGS sequence"/>
</dbReference>
<evidence type="ECO:0000313" key="1">
    <source>
        <dbReference type="EMBL" id="MBW0485332.1"/>
    </source>
</evidence>